<name>A0A2I1KTP4_9ACTO</name>
<dbReference type="AlphaFoldDB" id="A0A2I1KTP4"/>
<protein>
    <submittedName>
        <fullName evidence="1">Uncharacterized protein</fullName>
    </submittedName>
</protein>
<organism evidence="1 2">
    <name type="scientific">Actinomyces urogenitalis</name>
    <dbReference type="NCBI Taxonomy" id="103621"/>
    <lineage>
        <taxon>Bacteria</taxon>
        <taxon>Bacillati</taxon>
        <taxon>Actinomycetota</taxon>
        <taxon>Actinomycetes</taxon>
        <taxon>Actinomycetales</taxon>
        <taxon>Actinomycetaceae</taxon>
        <taxon>Actinomyces</taxon>
    </lineage>
</organism>
<evidence type="ECO:0000313" key="2">
    <source>
        <dbReference type="Proteomes" id="UP000234778"/>
    </source>
</evidence>
<evidence type="ECO:0000313" key="1">
    <source>
        <dbReference type="EMBL" id="PKY99002.1"/>
    </source>
</evidence>
<accession>A0A2I1KTP4</accession>
<gene>
    <name evidence="1" type="ORF">CYJ26_04655</name>
</gene>
<reference evidence="1 2" key="1">
    <citation type="submission" date="2017-12" db="EMBL/GenBank/DDBJ databases">
        <title>Phylogenetic diversity of female urinary microbiome.</title>
        <authorList>
            <person name="Thomas-White K."/>
            <person name="Wolfe A.J."/>
        </authorList>
    </citation>
    <scope>NUCLEOTIDE SEQUENCE [LARGE SCALE GENOMIC DNA]</scope>
    <source>
        <strain evidence="1 2">UMB0319</strain>
    </source>
</reference>
<sequence length="125" mass="13553">MPSPSLAEGGVVEAPLCEGLEGWWPSSWHVLAQGTVWRLIETSPRWDADGEGMRARTAVVIRDRDLAAISLETLETGTSGRVIWTRSEDLRYWPPGAHPGLDDPVVGEALPRALRLIAPHLPAAG</sequence>
<dbReference type="EMBL" id="PKHA01000003">
    <property type="protein sequence ID" value="PKY99002.1"/>
    <property type="molecule type" value="Genomic_DNA"/>
</dbReference>
<dbReference type="Proteomes" id="UP000234778">
    <property type="component" value="Unassembled WGS sequence"/>
</dbReference>
<proteinExistence type="predicted"/>
<comment type="caution">
    <text evidence="1">The sequence shown here is derived from an EMBL/GenBank/DDBJ whole genome shotgun (WGS) entry which is preliminary data.</text>
</comment>